<gene>
    <name evidence="2" type="ORF">K503DRAFT_609300</name>
</gene>
<evidence type="ECO:0000313" key="3">
    <source>
        <dbReference type="Proteomes" id="UP000092154"/>
    </source>
</evidence>
<feature type="chain" id="PRO_5008597341" description="Hydrophobin" evidence="1">
    <location>
        <begin position="23"/>
        <end position="127"/>
    </location>
</feature>
<evidence type="ECO:0000313" key="2">
    <source>
        <dbReference type="EMBL" id="OAX32396.1"/>
    </source>
</evidence>
<accession>A0A1B7MIG7</accession>
<dbReference type="Proteomes" id="UP000092154">
    <property type="component" value="Unassembled WGS sequence"/>
</dbReference>
<proteinExistence type="predicted"/>
<name>A0A1B7MIG7_9AGAM</name>
<protein>
    <recommendedName>
        <fullName evidence="4">Hydrophobin</fullName>
    </recommendedName>
</protein>
<dbReference type="InParanoid" id="A0A1B7MIG7"/>
<feature type="signal peptide" evidence="1">
    <location>
        <begin position="1"/>
        <end position="22"/>
    </location>
</feature>
<organism evidence="2 3">
    <name type="scientific">Rhizopogon vinicolor AM-OR11-026</name>
    <dbReference type="NCBI Taxonomy" id="1314800"/>
    <lineage>
        <taxon>Eukaryota</taxon>
        <taxon>Fungi</taxon>
        <taxon>Dikarya</taxon>
        <taxon>Basidiomycota</taxon>
        <taxon>Agaricomycotina</taxon>
        <taxon>Agaricomycetes</taxon>
        <taxon>Agaricomycetidae</taxon>
        <taxon>Boletales</taxon>
        <taxon>Suillineae</taxon>
        <taxon>Rhizopogonaceae</taxon>
        <taxon>Rhizopogon</taxon>
    </lineage>
</organism>
<evidence type="ECO:0000256" key="1">
    <source>
        <dbReference type="SAM" id="SignalP"/>
    </source>
</evidence>
<sequence length="127" mass="13488">MKFTSLITIIMSTAVLAGIVIASDAPDPDGGPCAHASEYHQPILFGYANLSSRTYCCSQISLSAECSQVLTTATRLCFSITQTTLSLSVKLATVQRAAASPMEAQVLMDSHAPFFSFFFGQISVLLG</sequence>
<keyword evidence="3" id="KW-1185">Reference proteome</keyword>
<dbReference type="AlphaFoldDB" id="A0A1B7MIG7"/>
<keyword evidence="1" id="KW-0732">Signal</keyword>
<dbReference type="EMBL" id="KV449020">
    <property type="protein sequence ID" value="OAX32396.1"/>
    <property type="molecule type" value="Genomic_DNA"/>
</dbReference>
<evidence type="ECO:0008006" key="4">
    <source>
        <dbReference type="Google" id="ProtNLM"/>
    </source>
</evidence>
<reference evidence="2 3" key="1">
    <citation type="submission" date="2016-06" db="EMBL/GenBank/DDBJ databases">
        <title>Comparative genomics of the ectomycorrhizal sister species Rhizopogon vinicolor and Rhizopogon vesiculosus (Basidiomycota: Boletales) reveals a divergence of the mating type B locus.</title>
        <authorList>
            <consortium name="DOE Joint Genome Institute"/>
            <person name="Mujic A.B."/>
            <person name="Kuo A."/>
            <person name="Tritt A."/>
            <person name="Lipzen A."/>
            <person name="Chen C."/>
            <person name="Johnson J."/>
            <person name="Sharma A."/>
            <person name="Barry K."/>
            <person name="Grigoriev I.V."/>
            <person name="Spatafora J.W."/>
        </authorList>
    </citation>
    <scope>NUCLEOTIDE SEQUENCE [LARGE SCALE GENOMIC DNA]</scope>
    <source>
        <strain evidence="2 3">AM-OR11-026</strain>
    </source>
</reference>